<protein>
    <submittedName>
        <fullName evidence="1">Uncharacterized protein</fullName>
    </submittedName>
</protein>
<sequence>MRVTGHAKSLCYQSLKVQQHLYQSGDCAISSGVAAIVGAIP</sequence>
<proteinExistence type="predicted"/>
<organism evidence="1 2">
    <name type="scientific">Nitrincola lacisaponensis</name>
    <dbReference type="NCBI Taxonomy" id="267850"/>
    <lineage>
        <taxon>Bacteria</taxon>
        <taxon>Pseudomonadati</taxon>
        <taxon>Pseudomonadota</taxon>
        <taxon>Gammaproteobacteria</taxon>
        <taxon>Oceanospirillales</taxon>
        <taxon>Oceanospirillaceae</taxon>
        <taxon>Nitrincola</taxon>
    </lineage>
</organism>
<evidence type="ECO:0000313" key="1">
    <source>
        <dbReference type="EMBL" id="KDE39069.1"/>
    </source>
</evidence>
<accession>A0A063Y044</accession>
<dbReference type="STRING" id="267850.ADINL_2198"/>
<dbReference type="EMBL" id="JMSZ01000032">
    <property type="protein sequence ID" value="KDE39069.1"/>
    <property type="molecule type" value="Genomic_DNA"/>
</dbReference>
<dbReference type="AlphaFoldDB" id="A0A063Y044"/>
<gene>
    <name evidence="1" type="ORF">ADINL_2198</name>
</gene>
<reference evidence="1 2" key="1">
    <citation type="journal article" date="2005" name="Int. J. Syst. Evol. Microbiol.">
        <title>Nitrincola lacisaponensis gen. nov., sp. nov., a novel alkaliphilic bacterium isolated from an alkaline, saline lake.</title>
        <authorList>
            <person name="Dimitriu P.A."/>
            <person name="Shukla S.K."/>
            <person name="Conradt J."/>
            <person name="Marquez M.C."/>
            <person name="Ventosa A."/>
            <person name="Maglia A."/>
            <person name="Peyton B.M."/>
            <person name="Pinkart H.C."/>
            <person name="Mormile M.R."/>
        </authorList>
    </citation>
    <scope>NUCLEOTIDE SEQUENCE [LARGE SCALE GENOMIC DNA]</scope>
    <source>
        <strain evidence="1 2">4CA</strain>
    </source>
</reference>
<evidence type="ECO:0000313" key="2">
    <source>
        <dbReference type="Proteomes" id="UP000027318"/>
    </source>
</evidence>
<dbReference type="Proteomes" id="UP000027318">
    <property type="component" value="Unassembled WGS sequence"/>
</dbReference>
<comment type="caution">
    <text evidence="1">The sequence shown here is derived from an EMBL/GenBank/DDBJ whole genome shotgun (WGS) entry which is preliminary data.</text>
</comment>
<keyword evidence="2" id="KW-1185">Reference proteome</keyword>
<name>A0A063Y044_9GAMM</name>